<keyword evidence="4" id="KW-1185">Reference proteome</keyword>
<dbReference type="RefSeq" id="WP_207211345.1">
    <property type="nucleotide sequence ID" value="NZ_UWOC01000021.1"/>
</dbReference>
<comment type="similarity">
    <text evidence="1">Belongs to the PrpF family.</text>
</comment>
<gene>
    <name evidence="3" type="primary">galD</name>
    <name evidence="3" type="ORF">RHODGE_RHODGE_00355</name>
</gene>
<dbReference type="NCBIfam" id="NF033377">
    <property type="entry name" value="OMA_tautomer"/>
    <property type="match status" value="1"/>
</dbReference>
<dbReference type="Gene3D" id="3.10.310.10">
    <property type="entry name" value="Diaminopimelate Epimerase, Chain A, domain 1"/>
    <property type="match status" value="2"/>
</dbReference>
<dbReference type="GO" id="GO:0016853">
    <property type="term" value="F:isomerase activity"/>
    <property type="evidence" value="ECO:0007669"/>
    <property type="project" value="UniProtKB-KW"/>
</dbReference>
<dbReference type="Proteomes" id="UP000289200">
    <property type="component" value="Unassembled WGS sequence"/>
</dbReference>
<dbReference type="InterPro" id="IPR047687">
    <property type="entry name" value="OMA_tautomer-like"/>
</dbReference>
<organism evidence="3 4">
    <name type="scientific">Rhodoplanes serenus</name>
    <dbReference type="NCBI Taxonomy" id="200615"/>
    <lineage>
        <taxon>Bacteria</taxon>
        <taxon>Pseudomonadati</taxon>
        <taxon>Pseudomonadota</taxon>
        <taxon>Alphaproteobacteria</taxon>
        <taxon>Hyphomicrobiales</taxon>
        <taxon>Nitrobacteraceae</taxon>
        <taxon>Rhodoplanes</taxon>
    </lineage>
</organism>
<dbReference type="AlphaFoldDB" id="A0A447CPZ1"/>
<reference evidence="4" key="1">
    <citation type="submission" date="2018-10" db="EMBL/GenBank/DDBJ databases">
        <authorList>
            <person name="Peiro R."/>
            <person name="Begona"/>
            <person name="Cbmso G."/>
            <person name="Lopez M."/>
            <person name="Gonzalez S."/>
            <person name="Sacristan E."/>
            <person name="Castillo E."/>
        </authorList>
    </citation>
    <scope>NUCLEOTIDE SEQUENCE [LARGE SCALE GENOMIC DNA]</scope>
</reference>
<dbReference type="SUPFAM" id="SSF54506">
    <property type="entry name" value="Diaminopimelate epimerase-like"/>
    <property type="match status" value="2"/>
</dbReference>
<keyword evidence="2" id="KW-0413">Isomerase</keyword>
<dbReference type="EMBL" id="UWOC01000021">
    <property type="protein sequence ID" value="VCU07248.1"/>
    <property type="molecule type" value="Genomic_DNA"/>
</dbReference>
<accession>A0A447CPZ1</accession>
<evidence type="ECO:0000313" key="3">
    <source>
        <dbReference type="EMBL" id="VCU07248.1"/>
    </source>
</evidence>
<dbReference type="Pfam" id="PF04303">
    <property type="entry name" value="PrpF"/>
    <property type="match status" value="1"/>
</dbReference>
<sequence>MDQTRPAAVRKIPCVLMRGGTSRGPYFLESDLPADPAARDRVLLAAMGSPHSLQVDGIGGGHALTSKVAIVAPASRPGADVDYLFAQVSVDRAFVDWSPNCGNMLSGVAPFAIEAGLVPAADGETTVRIFNRNTKGLIEATVRTPGGVVVYDGEAAIDGVAGTAAPIRLVFLDAVGSKTAGLFPSGQRAEEIDGVRVTLADYAMPMMLAAAADLDIVGDEAPEMLDRDAALIGRIQALRLEAGRRMGLGDVSGLVVPKVGLLSAPRRGGTLTSRYFVPDRCHRSHAVTGGLCVAVASRTPGTVAYDLASPAEGEGRRAVAVEHPSGRIDIDLAFAADGTVTRAGVVRTARRIFEGSLLVPAAAFG</sequence>
<proteinExistence type="inferred from homology"/>
<evidence type="ECO:0000256" key="1">
    <source>
        <dbReference type="ARBA" id="ARBA00007673"/>
    </source>
</evidence>
<evidence type="ECO:0000256" key="2">
    <source>
        <dbReference type="ARBA" id="ARBA00023235"/>
    </source>
</evidence>
<evidence type="ECO:0000313" key="4">
    <source>
        <dbReference type="Proteomes" id="UP000289200"/>
    </source>
</evidence>
<dbReference type="InterPro" id="IPR007400">
    <property type="entry name" value="PrpF-like"/>
</dbReference>
<dbReference type="PANTHER" id="PTHR43709:SF3">
    <property type="entry name" value="ISOMERASE YBHH-RELATED"/>
    <property type="match status" value="1"/>
</dbReference>
<protein>
    <submittedName>
        <fullName evidence="3">4-oxalomesaconate tautomerase</fullName>
    </submittedName>
</protein>
<comment type="caution">
    <text evidence="3">The sequence shown here is derived from an EMBL/GenBank/DDBJ whole genome shotgun (WGS) entry which is preliminary data.</text>
</comment>
<dbReference type="PANTHER" id="PTHR43709">
    <property type="entry name" value="ACONITATE ISOMERASE-RELATED"/>
    <property type="match status" value="1"/>
</dbReference>
<name>A0A447CPZ1_9BRAD</name>